<feature type="transmembrane region" description="Helical" evidence="14">
    <location>
        <begin position="89"/>
        <end position="109"/>
    </location>
</feature>
<comment type="pathway">
    <text evidence="2">Phospholipid metabolism; phosphatidylglycerol biosynthesis; phosphatidylglycerol from CDP-diacylglycerol: step 1/2.</text>
</comment>
<keyword evidence="10 14" id="KW-0472">Membrane</keyword>
<keyword evidence="6" id="KW-0444">Lipid biosynthesis</keyword>
<comment type="subcellular location">
    <subcellularLocation>
        <location evidence="1">Membrane</location>
        <topology evidence="1">Multi-pass membrane protein</topology>
    </subcellularLocation>
</comment>
<evidence type="ECO:0000256" key="6">
    <source>
        <dbReference type="ARBA" id="ARBA00022516"/>
    </source>
</evidence>
<dbReference type="InterPro" id="IPR043130">
    <property type="entry name" value="CDP-OH_PTrfase_TM_dom"/>
</dbReference>
<proteinExistence type="inferred from homology"/>
<evidence type="ECO:0000256" key="5">
    <source>
        <dbReference type="ARBA" id="ARBA00014944"/>
    </source>
</evidence>
<dbReference type="PANTHER" id="PTHR14269:SF11">
    <property type="entry name" value="CDP-DIACYLGLYCEROL--GLYCEROL-3-PHOSPHATE 3-PHOSPHATIDYLTRANSFERASE"/>
    <property type="match status" value="1"/>
</dbReference>
<dbReference type="GO" id="GO:0008444">
    <property type="term" value="F:CDP-diacylglycerol-glycerol-3-phosphate 3-phosphatidyltransferase activity"/>
    <property type="evidence" value="ECO:0007669"/>
    <property type="project" value="UniProtKB-EC"/>
</dbReference>
<evidence type="ECO:0000256" key="9">
    <source>
        <dbReference type="ARBA" id="ARBA00023098"/>
    </source>
</evidence>
<dbReference type="PANTHER" id="PTHR14269">
    <property type="entry name" value="CDP-DIACYLGLYCEROL--GLYCEROL-3-PHOSPHATE 3-PHOSPHATIDYLTRANSFERASE-RELATED"/>
    <property type="match status" value="1"/>
</dbReference>
<evidence type="ECO:0000256" key="7">
    <source>
        <dbReference type="ARBA" id="ARBA00022692"/>
    </source>
</evidence>
<dbReference type="RefSeq" id="WP_188363625.1">
    <property type="nucleotide sequence ID" value="NZ_BAABJF010000011.1"/>
</dbReference>
<dbReference type="GO" id="GO:0016020">
    <property type="term" value="C:membrane"/>
    <property type="evidence" value="ECO:0007669"/>
    <property type="project" value="UniProtKB-SubCell"/>
</dbReference>
<name>A0A917CCQ5_9GAMM</name>
<feature type="transmembrane region" description="Helical" evidence="14">
    <location>
        <begin position="130"/>
        <end position="149"/>
    </location>
</feature>
<keyword evidence="9" id="KW-0443">Lipid metabolism</keyword>
<dbReference type="InterPro" id="IPR000462">
    <property type="entry name" value="CDP-OH_P_trans"/>
</dbReference>
<organism evidence="15 16">
    <name type="scientific">Marinicella pacifica</name>
    <dbReference type="NCBI Taxonomy" id="1171543"/>
    <lineage>
        <taxon>Bacteria</taxon>
        <taxon>Pseudomonadati</taxon>
        <taxon>Pseudomonadota</taxon>
        <taxon>Gammaproteobacteria</taxon>
        <taxon>Lysobacterales</taxon>
        <taxon>Marinicellaceae</taxon>
        <taxon>Marinicella</taxon>
    </lineage>
</organism>
<keyword evidence="11" id="KW-0594">Phospholipid biosynthesis</keyword>
<comment type="caution">
    <text evidence="15">The sequence shown here is derived from an EMBL/GenBank/DDBJ whole genome shotgun (WGS) entry which is preliminary data.</text>
</comment>
<evidence type="ECO:0000256" key="12">
    <source>
        <dbReference type="ARBA" id="ARBA00023264"/>
    </source>
</evidence>
<evidence type="ECO:0000256" key="10">
    <source>
        <dbReference type="ARBA" id="ARBA00023136"/>
    </source>
</evidence>
<protein>
    <recommendedName>
        <fullName evidence="5">CDP-diacylglycerol--glycerol-3-phosphate 3-phosphatidyltransferase</fullName>
        <ecNumber evidence="4">2.7.8.5</ecNumber>
    </recommendedName>
</protein>
<dbReference type="EC" id="2.7.8.5" evidence="4"/>
<evidence type="ECO:0000256" key="8">
    <source>
        <dbReference type="ARBA" id="ARBA00022989"/>
    </source>
</evidence>
<dbReference type="InterPro" id="IPR050324">
    <property type="entry name" value="CDP-alcohol_PTase-I"/>
</dbReference>
<evidence type="ECO:0000256" key="2">
    <source>
        <dbReference type="ARBA" id="ARBA00005042"/>
    </source>
</evidence>
<evidence type="ECO:0000256" key="3">
    <source>
        <dbReference type="ARBA" id="ARBA00010441"/>
    </source>
</evidence>
<dbReference type="AlphaFoldDB" id="A0A917CCQ5"/>
<dbReference type="Gene3D" id="1.20.120.1760">
    <property type="match status" value="1"/>
</dbReference>
<dbReference type="GO" id="GO:0046474">
    <property type="term" value="P:glycerophospholipid biosynthetic process"/>
    <property type="evidence" value="ECO:0007669"/>
    <property type="project" value="TreeGrafter"/>
</dbReference>
<dbReference type="InterPro" id="IPR004570">
    <property type="entry name" value="Phosphatidylglycerol_P_synth"/>
</dbReference>
<comment type="similarity">
    <text evidence="3">Belongs to the CDP-alcohol phosphatidyltransferase class-I family.</text>
</comment>
<evidence type="ECO:0000256" key="1">
    <source>
        <dbReference type="ARBA" id="ARBA00004141"/>
    </source>
</evidence>
<keyword evidence="7 14" id="KW-0812">Transmembrane</keyword>
<feature type="transmembrane region" description="Helical" evidence="14">
    <location>
        <begin position="155"/>
        <end position="176"/>
    </location>
</feature>
<evidence type="ECO:0000256" key="4">
    <source>
        <dbReference type="ARBA" id="ARBA00013170"/>
    </source>
</evidence>
<accession>A0A917CCQ5</accession>
<dbReference type="Proteomes" id="UP000605253">
    <property type="component" value="Unassembled WGS sequence"/>
</dbReference>
<dbReference type="EMBL" id="BMEO01000001">
    <property type="protein sequence ID" value="GGF83178.1"/>
    <property type="molecule type" value="Genomic_DNA"/>
</dbReference>
<evidence type="ECO:0000313" key="15">
    <source>
        <dbReference type="EMBL" id="GGF83178.1"/>
    </source>
</evidence>
<reference evidence="15" key="1">
    <citation type="journal article" date="2014" name="Int. J. Syst. Evol. Microbiol.">
        <title>Complete genome sequence of Corynebacterium casei LMG S-19264T (=DSM 44701T), isolated from a smear-ripened cheese.</title>
        <authorList>
            <consortium name="US DOE Joint Genome Institute (JGI-PGF)"/>
            <person name="Walter F."/>
            <person name="Albersmeier A."/>
            <person name="Kalinowski J."/>
            <person name="Ruckert C."/>
        </authorList>
    </citation>
    <scope>NUCLEOTIDE SEQUENCE</scope>
    <source>
        <strain evidence="15">CGMCC 1.12181</strain>
    </source>
</reference>
<keyword evidence="16" id="KW-1185">Reference proteome</keyword>
<comment type="catalytic activity">
    <reaction evidence="13">
        <text>a CDP-1,2-diacyl-sn-glycerol + sn-glycerol 3-phosphate = a 1,2-diacyl-sn-glycero-3-phospho-(1'-sn-glycero-3'-phosphate) + CMP + H(+)</text>
        <dbReference type="Rhea" id="RHEA:12593"/>
        <dbReference type="ChEBI" id="CHEBI:15378"/>
        <dbReference type="ChEBI" id="CHEBI:57597"/>
        <dbReference type="ChEBI" id="CHEBI:58332"/>
        <dbReference type="ChEBI" id="CHEBI:60110"/>
        <dbReference type="ChEBI" id="CHEBI:60377"/>
        <dbReference type="EC" id="2.7.8.5"/>
    </reaction>
</comment>
<evidence type="ECO:0000256" key="14">
    <source>
        <dbReference type="SAM" id="Phobius"/>
    </source>
</evidence>
<keyword evidence="12" id="KW-1208">Phospholipid metabolism</keyword>
<sequence>MTCLRHLPNAITIARMLSLIPLAWLMLQKQYTGALILALVAGVSDGVDGFLAKRFGWEGRLGSILDPLADKLMMLCCFSVFMYQGHFPLWLFLLIVGRDVVIVMGTTYVNFFVGRLKAATPTLVSKVNTALQILLILTLLVTLSGVYNLHQLNQWLIVLTAIFTMISGLHYVWLGFRIKRQFQHERS</sequence>
<dbReference type="Pfam" id="PF01066">
    <property type="entry name" value="CDP-OH_P_transf"/>
    <property type="match status" value="1"/>
</dbReference>
<evidence type="ECO:0000256" key="13">
    <source>
        <dbReference type="ARBA" id="ARBA00048586"/>
    </source>
</evidence>
<dbReference type="PIRSF" id="PIRSF000847">
    <property type="entry name" value="Phos_ph_gly_syn"/>
    <property type="match status" value="1"/>
</dbReference>
<gene>
    <name evidence="15" type="ORF">GCM10011365_00120</name>
</gene>
<keyword evidence="8 14" id="KW-1133">Transmembrane helix</keyword>
<evidence type="ECO:0000313" key="16">
    <source>
        <dbReference type="Proteomes" id="UP000605253"/>
    </source>
</evidence>
<reference evidence="15" key="2">
    <citation type="submission" date="2020-09" db="EMBL/GenBank/DDBJ databases">
        <authorList>
            <person name="Sun Q."/>
            <person name="Zhou Y."/>
        </authorList>
    </citation>
    <scope>NUCLEOTIDE SEQUENCE</scope>
    <source>
        <strain evidence="15">CGMCC 1.12181</strain>
    </source>
</reference>
<evidence type="ECO:0000256" key="11">
    <source>
        <dbReference type="ARBA" id="ARBA00023209"/>
    </source>
</evidence>